<keyword evidence="2" id="KW-1185">Reference proteome</keyword>
<sequence>MYSKASSEAEYMDLETLWDRVNDVFNTIIRRHESAETGDLLPACVEVRASRSQQHASLRSYLGSRTQEPSCIPPQILDNATIERSLQLLPVHSRNQLTPVRPVAVNSSHLVIESSRNVMQNNRNNPTSSCNFFLPSVEVPPSSNNRFIPWESNKSQNLGSIYPLYYGTHFQPKMAMPQMGFQVPRNPNAIIVCTLVFQSMTEPAKMGCLQNLFSCEQDESASNRVSQADFRNNHEKAPEIGFDLSLRLGFLCSHRNKEFSFFLVETATDNPLGFHKSRQNFEGEDQNAEAAIRKCKVPLNNNTEDELFFSQLEFRSNQFTGRTKRPVIIVKSLVRATF</sequence>
<comment type="caution">
    <text evidence="1">The sequence shown here is derived from an EMBL/GenBank/DDBJ whole genome shotgun (WGS) entry which is preliminary data.</text>
</comment>
<dbReference type="EMBL" id="SDRB02005371">
    <property type="protein sequence ID" value="THG14414.1"/>
    <property type="molecule type" value="Genomic_DNA"/>
</dbReference>
<protein>
    <submittedName>
        <fullName evidence="1">Uncharacterized protein</fullName>
    </submittedName>
</protein>
<name>A0A4S4EET3_CAMSN</name>
<evidence type="ECO:0000313" key="2">
    <source>
        <dbReference type="Proteomes" id="UP000306102"/>
    </source>
</evidence>
<organism evidence="1 2">
    <name type="scientific">Camellia sinensis var. sinensis</name>
    <name type="common">China tea</name>
    <dbReference type="NCBI Taxonomy" id="542762"/>
    <lineage>
        <taxon>Eukaryota</taxon>
        <taxon>Viridiplantae</taxon>
        <taxon>Streptophyta</taxon>
        <taxon>Embryophyta</taxon>
        <taxon>Tracheophyta</taxon>
        <taxon>Spermatophyta</taxon>
        <taxon>Magnoliopsida</taxon>
        <taxon>eudicotyledons</taxon>
        <taxon>Gunneridae</taxon>
        <taxon>Pentapetalae</taxon>
        <taxon>asterids</taxon>
        <taxon>Ericales</taxon>
        <taxon>Theaceae</taxon>
        <taxon>Camellia</taxon>
    </lineage>
</organism>
<gene>
    <name evidence="1" type="ORF">TEA_029094</name>
</gene>
<dbReference type="AlphaFoldDB" id="A0A4S4EET3"/>
<dbReference type="Proteomes" id="UP000306102">
    <property type="component" value="Unassembled WGS sequence"/>
</dbReference>
<reference evidence="1 2" key="1">
    <citation type="journal article" date="2018" name="Proc. Natl. Acad. Sci. U.S.A.">
        <title>Draft genome sequence of Camellia sinensis var. sinensis provides insights into the evolution of the tea genome and tea quality.</title>
        <authorList>
            <person name="Wei C."/>
            <person name="Yang H."/>
            <person name="Wang S."/>
            <person name="Zhao J."/>
            <person name="Liu C."/>
            <person name="Gao L."/>
            <person name="Xia E."/>
            <person name="Lu Y."/>
            <person name="Tai Y."/>
            <person name="She G."/>
            <person name="Sun J."/>
            <person name="Cao H."/>
            <person name="Tong W."/>
            <person name="Gao Q."/>
            <person name="Li Y."/>
            <person name="Deng W."/>
            <person name="Jiang X."/>
            <person name="Wang W."/>
            <person name="Chen Q."/>
            <person name="Zhang S."/>
            <person name="Li H."/>
            <person name="Wu J."/>
            <person name="Wang P."/>
            <person name="Li P."/>
            <person name="Shi C."/>
            <person name="Zheng F."/>
            <person name="Jian J."/>
            <person name="Huang B."/>
            <person name="Shan D."/>
            <person name="Shi M."/>
            <person name="Fang C."/>
            <person name="Yue Y."/>
            <person name="Li F."/>
            <person name="Li D."/>
            <person name="Wei S."/>
            <person name="Han B."/>
            <person name="Jiang C."/>
            <person name="Yin Y."/>
            <person name="Xia T."/>
            <person name="Zhang Z."/>
            <person name="Bennetzen J.L."/>
            <person name="Zhao S."/>
            <person name="Wan X."/>
        </authorList>
    </citation>
    <scope>NUCLEOTIDE SEQUENCE [LARGE SCALE GENOMIC DNA]</scope>
    <source>
        <strain evidence="2">cv. Shuchazao</strain>
        <tissue evidence="1">Leaf</tissue>
    </source>
</reference>
<proteinExistence type="predicted"/>
<dbReference type="PANTHER" id="PTHR35300:SF4">
    <property type="entry name" value="HISTONE ACETYLTRANSFERASE"/>
    <property type="match status" value="1"/>
</dbReference>
<evidence type="ECO:0000313" key="1">
    <source>
        <dbReference type="EMBL" id="THG14414.1"/>
    </source>
</evidence>
<dbReference type="PANTHER" id="PTHR35300">
    <property type="entry name" value="COACTIVATOR CBP, KIX DOMAIN-CONTAINING PROTEIN-RELATED"/>
    <property type="match status" value="1"/>
</dbReference>
<accession>A0A4S4EET3</accession>